<dbReference type="AlphaFoldDB" id="A0A835I5F4"/>
<accession>A0A835I5F4</accession>
<dbReference type="Proteomes" id="UP000631114">
    <property type="component" value="Unassembled WGS sequence"/>
</dbReference>
<evidence type="ECO:0000313" key="1">
    <source>
        <dbReference type="EMBL" id="KAF9612905.1"/>
    </source>
</evidence>
<dbReference type="EMBL" id="JADFTS010000003">
    <property type="protein sequence ID" value="KAF9612905.1"/>
    <property type="molecule type" value="Genomic_DNA"/>
</dbReference>
<keyword evidence="2" id="KW-1185">Reference proteome</keyword>
<gene>
    <name evidence="1" type="ORF">IFM89_004321</name>
</gene>
<dbReference type="GO" id="GO:0016567">
    <property type="term" value="P:protein ubiquitination"/>
    <property type="evidence" value="ECO:0007669"/>
    <property type="project" value="UniProtKB-UniPathway"/>
</dbReference>
<proteinExistence type="predicted"/>
<dbReference type="UniPathway" id="UPA00143"/>
<evidence type="ECO:0000313" key="2">
    <source>
        <dbReference type="Proteomes" id="UP000631114"/>
    </source>
</evidence>
<organism evidence="1 2">
    <name type="scientific">Coptis chinensis</name>
    <dbReference type="NCBI Taxonomy" id="261450"/>
    <lineage>
        <taxon>Eukaryota</taxon>
        <taxon>Viridiplantae</taxon>
        <taxon>Streptophyta</taxon>
        <taxon>Embryophyta</taxon>
        <taxon>Tracheophyta</taxon>
        <taxon>Spermatophyta</taxon>
        <taxon>Magnoliopsida</taxon>
        <taxon>Ranunculales</taxon>
        <taxon>Ranunculaceae</taxon>
        <taxon>Coptidoideae</taxon>
        <taxon>Coptis</taxon>
    </lineage>
</organism>
<sequence>MKQTHNLEENLMAQYADTMQIDEVHEERISAIEACLEKIISKGPTHAMVLEMPLVPFKWSAELGCGGHYASRKHWKAVEVQTPDADMLETMVKVIEVATKVLEAIDMVPWILPTVKRLHMVKVWLPFVRMMKPLVDSTTINDDDSPPFKMDGELWQSLESAFVSMPP</sequence>
<comment type="caution">
    <text evidence="1">The sequence shown here is derived from an EMBL/GenBank/DDBJ whole genome shotgun (WGS) entry which is preliminary data.</text>
</comment>
<reference evidence="1 2" key="1">
    <citation type="submission" date="2020-10" db="EMBL/GenBank/DDBJ databases">
        <title>The Coptis chinensis genome and diversification of protoberbering-type alkaloids.</title>
        <authorList>
            <person name="Wang B."/>
            <person name="Shu S."/>
            <person name="Song C."/>
            <person name="Liu Y."/>
        </authorList>
    </citation>
    <scope>NUCLEOTIDE SEQUENCE [LARGE SCALE GENOMIC DNA]</scope>
    <source>
        <strain evidence="1">HL-2020</strain>
        <tissue evidence="1">Leaf</tissue>
    </source>
</reference>
<protein>
    <submittedName>
        <fullName evidence="1">Uncharacterized protein</fullName>
    </submittedName>
</protein>
<name>A0A835I5F4_9MAGN</name>